<evidence type="ECO:0000313" key="4">
    <source>
        <dbReference type="EMBL" id="QGR17649.1"/>
    </source>
</evidence>
<gene>
    <name evidence="4" type="primary">cmr6</name>
    <name evidence="4" type="ORF">D1869_11020</name>
    <name evidence="3" type="ORF">HNQ62_001081</name>
</gene>
<dbReference type="RefSeq" id="WP_156015129.1">
    <property type="nucleotide sequence ID" value="NZ_CP045484.1"/>
</dbReference>
<dbReference type="GeneID" id="42801781"/>
<dbReference type="PANTHER" id="PTHR39965">
    <property type="entry name" value="CRISPR SYSTEM CMR SUBUNIT CMR6"/>
    <property type="match status" value="1"/>
</dbReference>
<dbReference type="PANTHER" id="PTHR39965:SF1">
    <property type="entry name" value="CRISPR SYSTEM CMR SUBUNIT CMR6"/>
    <property type="match status" value="1"/>
</dbReference>
<dbReference type="Proteomes" id="UP000582213">
    <property type="component" value="Unassembled WGS sequence"/>
</dbReference>
<dbReference type="EMBL" id="JACHFY010000004">
    <property type="protein sequence ID" value="MBB5253320.1"/>
    <property type="molecule type" value="Genomic_DNA"/>
</dbReference>
<accession>A0A650CIP5</accession>
<keyword evidence="1" id="KW-0051">Antiviral defense</keyword>
<dbReference type="AlphaFoldDB" id="A0A650CIP5"/>
<dbReference type="GO" id="GO:0051607">
    <property type="term" value="P:defense response to virus"/>
    <property type="evidence" value="ECO:0007669"/>
    <property type="project" value="UniProtKB-KW"/>
</dbReference>
<dbReference type="Proteomes" id="UP000427373">
    <property type="component" value="Chromosome"/>
</dbReference>
<dbReference type="EMBL" id="CP045484">
    <property type="protein sequence ID" value="QGR17649.1"/>
    <property type="molecule type" value="Genomic_DNA"/>
</dbReference>
<protein>
    <submittedName>
        <fullName evidence="3">CRISPR-associated protein Cmr6</fullName>
    </submittedName>
    <submittedName>
        <fullName evidence="4">Type III-B CRISPR module RAMP protein Cmr6</fullName>
    </submittedName>
</protein>
<evidence type="ECO:0000313" key="5">
    <source>
        <dbReference type="Proteomes" id="UP000427373"/>
    </source>
</evidence>
<evidence type="ECO:0000259" key="2">
    <source>
        <dbReference type="Pfam" id="PF03787"/>
    </source>
</evidence>
<dbReference type="InterPro" id="IPR010172">
    <property type="entry name" value="CRISPR-assoc_prot_TM1791"/>
</dbReference>
<keyword evidence="5" id="KW-1185">Reference proteome</keyword>
<reference evidence="3 6" key="2">
    <citation type="submission" date="2020-08" db="EMBL/GenBank/DDBJ databases">
        <title>Genomic Encyclopedia of Type Strains, Phase IV (KMG-IV): sequencing the most valuable type-strain genomes for metagenomic binning, comparative biology and taxonomic classification.</title>
        <authorList>
            <person name="Goeker M."/>
        </authorList>
    </citation>
    <scope>NUCLEOTIDE SEQUENCE [LARGE SCALE GENOMIC DNA]</scope>
    <source>
        <strain evidence="3 6">DSM 12421</strain>
    </source>
</reference>
<name>A0A650CIP5_SULOH</name>
<evidence type="ECO:0000256" key="1">
    <source>
        <dbReference type="ARBA" id="ARBA00023118"/>
    </source>
</evidence>
<dbReference type="InterPro" id="IPR005537">
    <property type="entry name" value="RAMP_III_fam"/>
</dbReference>
<evidence type="ECO:0000313" key="3">
    <source>
        <dbReference type="EMBL" id="MBB5253320.1"/>
    </source>
</evidence>
<dbReference type="NCBIfam" id="TIGR01898">
    <property type="entry name" value="cas_TM1791_cmr6"/>
    <property type="match status" value="1"/>
</dbReference>
<organism evidence="4 5">
    <name type="scientific">Sulfurisphaera ohwakuensis</name>
    <dbReference type="NCBI Taxonomy" id="69656"/>
    <lineage>
        <taxon>Archaea</taxon>
        <taxon>Thermoproteota</taxon>
        <taxon>Thermoprotei</taxon>
        <taxon>Sulfolobales</taxon>
        <taxon>Sulfolobaceae</taxon>
        <taxon>Sulfurisphaera</taxon>
    </lineage>
</organism>
<dbReference type="OrthoDB" id="86328at2157"/>
<proteinExistence type="predicted"/>
<sequence length="281" mass="32048">MTIDFLVNILKIINEEKCNINLFSALSLTSIVYNNLEEFISEKSHSNSQTYSENNLLIKYKILNLDEKEKKNLFKKEIAELISKNFKLKGEEVREFFNNLKGILKSLKYTVVDVEITTRTRALVGVSTSLGKLIFDSGISFDPYMNLPYIPASEIKGIVRSYIEDKLGKQEAKEIFGDEEREGSVNFTDAYPVRAESFVFVPDIITPHYNGKKSEADVEPKPIIYLTIAPKVTFRFLIYYKREDVGKPLCDVLPLVITRGLGARSSVGYSLFELSKIEVIR</sequence>
<dbReference type="KEGG" id="soh:D1869_11020"/>
<reference evidence="4 5" key="1">
    <citation type="submission" date="2019-10" db="EMBL/GenBank/DDBJ databases">
        <title>Genome Sequences from Six Type Strain Members of the Archaeal Family Sulfolobaceae: Acidianus ambivalens, Acidianus infernus, Metallosphaera prunae, Stygiolobus azoricus, Sulfolobus metallicus, and Sulfurisphaera ohwakuensis.</title>
        <authorList>
            <person name="Counts J.A."/>
            <person name="Kelly R.M."/>
        </authorList>
    </citation>
    <scope>NUCLEOTIDE SEQUENCE [LARGE SCALE GENOMIC DNA]</scope>
    <source>
        <strain evidence="4 5">TA-1</strain>
    </source>
</reference>
<dbReference type="Pfam" id="PF03787">
    <property type="entry name" value="RAMPs"/>
    <property type="match status" value="1"/>
</dbReference>
<evidence type="ECO:0000313" key="6">
    <source>
        <dbReference type="Proteomes" id="UP000582213"/>
    </source>
</evidence>
<feature type="domain" description="CRISPR type III-associated protein" evidence="2">
    <location>
        <begin position="138"/>
        <end position="273"/>
    </location>
</feature>